<feature type="domain" description="Glycosyltransferase subfamily 4-like N-terminal" evidence="2">
    <location>
        <begin position="5"/>
        <end position="144"/>
    </location>
</feature>
<dbReference type="Pfam" id="PF00534">
    <property type="entry name" value="Glycos_transf_1"/>
    <property type="match status" value="1"/>
</dbReference>
<organism evidence="3 4">
    <name type="scientific">Perspicuibacillus lycopersici</name>
    <dbReference type="NCBI Taxonomy" id="1325689"/>
    <lineage>
        <taxon>Bacteria</taxon>
        <taxon>Bacillati</taxon>
        <taxon>Bacillota</taxon>
        <taxon>Bacilli</taxon>
        <taxon>Bacillales</taxon>
        <taxon>Bacillaceae</taxon>
        <taxon>Perspicuibacillus</taxon>
    </lineage>
</organism>
<proteinExistence type="predicted"/>
<dbReference type="PANTHER" id="PTHR45947">
    <property type="entry name" value="SULFOQUINOVOSYL TRANSFERASE SQD2"/>
    <property type="match status" value="1"/>
</dbReference>
<dbReference type="SUPFAM" id="SSF53756">
    <property type="entry name" value="UDP-Glycosyltransferase/glycogen phosphorylase"/>
    <property type="match status" value="1"/>
</dbReference>
<protein>
    <submittedName>
        <fullName evidence="3">Glycosyltransferase family 4 protein</fullName>
    </submittedName>
</protein>
<accession>A0AAE3IQ33</accession>
<dbReference type="EMBL" id="JAOUSF010000001">
    <property type="protein sequence ID" value="MCU9612331.1"/>
    <property type="molecule type" value="Genomic_DNA"/>
</dbReference>
<dbReference type="Proteomes" id="UP001209318">
    <property type="component" value="Unassembled WGS sequence"/>
</dbReference>
<evidence type="ECO:0000313" key="3">
    <source>
        <dbReference type="EMBL" id="MCU9612331.1"/>
    </source>
</evidence>
<dbReference type="AlphaFoldDB" id="A0AAE3IQ33"/>
<reference evidence="3" key="1">
    <citation type="submission" date="2022-10" db="EMBL/GenBank/DDBJ databases">
        <title>Description of Fervidibacillus gen. nov. in the family Fervidibacillaceae fam. nov. with two species, Fervidibacillus albus sp. nov., and Fervidibacillus halotolerans sp. nov., isolated from tidal flat sediments.</title>
        <authorList>
            <person name="Kwon K.K."/>
            <person name="Yang S.-H."/>
        </authorList>
    </citation>
    <scope>NUCLEOTIDE SEQUENCE</scope>
    <source>
        <strain evidence="3">JCM 19140</strain>
    </source>
</reference>
<comment type="caution">
    <text evidence="3">The sequence shown here is derived from an EMBL/GenBank/DDBJ whole genome shotgun (WGS) entry which is preliminary data.</text>
</comment>
<dbReference type="InterPro" id="IPR028098">
    <property type="entry name" value="Glyco_trans_4-like_N"/>
</dbReference>
<keyword evidence="4" id="KW-1185">Reference proteome</keyword>
<feature type="domain" description="Glycosyl transferase family 1" evidence="1">
    <location>
        <begin position="187"/>
        <end position="343"/>
    </location>
</feature>
<gene>
    <name evidence="3" type="ORF">OEV98_01990</name>
</gene>
<dbReference type="CDD" id="cd03808">
    <property type="entry name" value="GT4_CapM-like"/>
    <property type="match status" value="1"/>
</dbReference>
<name>A0AAE3IQ33_9BACI</name>
<dbReference type="GO" id="GO:0016757">
    <property type="term" value="F:glycosyltransferase activity"/>
    <property type="evidence" value="ECO:0007669"/>
    <property type="project" value="InterPro"/>
</dbReference>
<dbReference type="InterPro" id="IPR001296">
    <property type="entry name" value="Glyco_trans_1"/>
</dbReference>
<dbReference type="InterPro" id="IPR050194">
    <property type="entry name" value="Glycosyltransferase_grp1"/>
</dbReference>
<dbReference type="Gene3D" id="3.40.50.2000">
    <property type="entry name" value="Glycogen Phosphorylase B"/>
    <property type="match status" value="2"/>
</dbReference>
<dbReference type="PANTHER" id="PTHR45947:SF3">
    <property type="entry name" value="SULFOQUINOVOSYL TRANSFERASE SQD2"/>
    <property type="match status" value="1"/>
</dbReference>
<sequence>MNNIRLLQSMGLKVDVACNFQVGNTTSDERVNTFMKELNQLSIDTYDITFPREVSNIKNMYRSYKLVKRLVAENRYEIIHCHSPIGGVIARLAAKNARKNYGTKVIYTAHGFHFYRGAPLKNWLLFYPIEKLISHHTDYLITINKEDYKMAITKKFAANKIVYMPGIGINTEEMSLPYVDKLRKMEEFGVKDEKILLSVGELNKNKNHEIIIKAISNIKDPLKYIVCGKGNELENLQTLCKELNIENKVIFAGYRNDIKELLQIADVFCFPSLREGLSVSLMEAMVAGLPVVGSKIRGNIDLICEDDGGYLLNPHDEVLFQHKIELLIRKQYLREQMGNFNREYIKYFDWKRVNVIMETIYIEAANLLDDYMEKEKRNGTY</sequence>
<evidence type="ECO:0000259" key="1">
    <source>
        <dbReference type="Pfam" id="PF00534"/>
    </source>
</evidence>
<dbReference type="Pfam" id="PF13477">
    <property type="entry name" value="Glyco_trans_4_2"/>
    <property type="match status" value="1"/>
</dbReference>
<evidence type="ECO:0000259" key="2">
    <source>
        <dbReference type="Pfam" id="PF13477"/>
    </source>
</evidence>
<evidence type="ECO:0000313" key="4">
    <source>
        <dbReference type="Proteomes" id="UP001209318"/>
    </source>
</evidence>